<dbReference type="EMBL" id="ML002309">
    <property type="protein sequence ID" value="RKP38993.1"/>
    <property type="molecule type" value="Genomic_DNA"/>
</dbReference>
<feature type="region of interest" description="Disordered" evidence="19">
    <location>
        <begin position="174"/>
        <end position="210"/>
    </location>
</feature>
<dbReference type="SUPFAM" id="SSF57850">
    <property type="entry name" value="RING/U-box"/>
    <property type="match status" value="1"/>
</dbReference>
<dbReference type="InterPro" id="IPR056527">
    <property type="entry name" value="WD40_RFWD3"/>
</dbReference>
<feature type="compositionally biased region" description="Polar residues" evidence="19">
    <location>
        <begin position="43"/>
        <end position="58"/>
    </location>
</feature>
<dbReference type="PANTHER" id="PTHR16047">
    <property type="entry name" value="RFWD3 PROTEIN"/>
    <property type="match status" value="1"/>
</dbReference>
<evidence type="ECO:0000256" key="12">
    <source>
        <dbReference type="ARBA" id="ARBA00022771"/>
    </source>
</evidence>
<dbReference type="Pfam" id="PF13445">
    <property type="entry name" value="zf-RING_UBOX"/>
    <property type="match status" value="1"/>
</dbReference>
<evidence type="ECO:0000256" key="1">
    <source>
        <dbReference type="ARBA" id="ARBA00000900"/>
    </source>
</evidence>
<dbReference type="GO" id="GO:0036297">
    <property type="term" value="P:interstrand cross-link repair"/>
    <property type="evidence" value="ECO:0007669"/>
    <property type="project" value="InterPro"/>
</dbReference>
<dbReference type="InterPro" id="IPR001680">
    <property type="entry name" value="WD40_rpt"/>
</dbReference>
<evidence type="ECO:0000256" key="8">
    <source>
        <dbReference type="ARBA" id="ARBA00022679"/>
    </source>
</evidence>
<evidence type="ECO:0000313" key="22">
    <source>
        <dbReference type="Proteomes" id="UP000268162"/>
    </source>
</evidence>
<evidence type="ECO:0000256" key="6">
    <source>
        <dbReference type="ARBA" id="ARBA00022490"/>
    </source>
</evidence>
<evidence type="ECO:0000256" key="18">
    <source>
        <dbReference type="SAM" id="Coils"/>
    </source>
</evidence>
<keyword evidence="13" id="KW-0833">Ubl conjugation pathway</keyword>
<keyword evidence="7" id="KW-0853">WD repeat</keyword>
<dbReference type="GO" id="GO:0061630">
    <property type="term" value="F:ubiquitin protein ligase activity"/>
    <property type="evidence" value="ECO:0007669"/>
    <property type="project" value="UniProtKB-EC"/>
</dbReference>
<dbReference type="Pfam" id="PF23419">
    <property type="entry name" value="WD40_RFWD3"/>
    <property type="match status" value="1"/>
</dbReference>
<evidence type="ECO:0000313" key="21">
    <source>
        <dbReference type="EMBL" id="RKP38993.1"/>
    </source>
</evidence>
<reference evidence="22" key="1">
    <citation type="journal article" date="2018" name="Nat. Microbiol.">
        <title>Leveraging single-cell genomics to expand the fungal tree of life.</title>
        <authorList>
            <person name="Ahrendt S.R."/>
            <person name="Quandt C.A."/>
            <person name="Ciobanu D."/>
            <person name="Clum A."/>
            <person name="Salamov A."/>
            <person name="Andreopoulos B."/>
            <person name="Cheng J.F."/>
            <person name="Woyke T."/>
            <person name="Pelin A."/>
            <person name="Henrissat B."/>
            <person name="Reynolds N.K."/>
            <person name="Benny G.L."/>
            <person name="Smith M.E."/>
            <person name="James T.Y."/>
            <person name="Grigoriev I.V."/>
        </authorList>
    </citation>
    <scope>NUCLEOTIDE SEQUENCE [LARGE SCALE GENOMIC DNA]</scope>
    <source>
        <strain evidence="22">RSA 468</strain>
    </source>
</reference>
<evidence type="ECO:0000256" key="17">
    <source>
        <dbReference type="PROSITE-ProRule" id="PRU00175"/>
    </source>
</evidence>
<dbReference type="Gene3D" id="2.130.10.10">
    <property type="entry name" value="YVTN repeat-like/Quinoprotein amine dehydrogenase"/>
    <property type="match status" value="1"/>
</dbReference>
<dbReference type="GO" id="GO:0005634">
    <property type="term" value="C:nucleus"/>
    <property type="evidence" value="ECO:0007669"/>
    <property type="project" value="InterPro"/>
</dbReference>
<evidence type="ECO:0000256" key="16">
    <source>
        <dbReference type="ARBA" id="ARBA00023242"/>
    </source>
</evidence>
<dbReference type="GO" id="GO:0005737">
    <property type="term" value="C:cytoplasm"/>
    <property type="evidence" value="ECO:0007669"/>
    <property type="project" value="UniProtKB-SubCell"/>
</dbReference>
<dbReference type="Proteomes" id="UP000268162">
    <property type="component" value="Unassembled WGS sequence"/>
</dbReference>
<evidence type="ECO:0000256" key="13">
    <source>
        <dbReference type="ARBA" id="ARBA00022786"/>
    </source>
</evidence>
<feature type="region of interest" description="Disordered" evidence="19">
    <location>
        <begin position="1"/>
        <end position="139"/>
    </location>
</feature>
<dbReference type="InterPro" id="IPR036322">
    <property type="entry name" value="WD40_repeat_dom_sf"/>
</dbReference>
<protein>
    <recommendedName>
        <fullName evidence="5">RING-type E3 ubiquitin transferase</fullName>
        <ecNumber evidence="5">2.3.2.27</ecNumber>
    </recommendedName>
</protein>
<dbReference type="InterPro" id="IPR001841">
    <property type="entry name" value="Znf_RING"/>
</dbReference>
<dbReference type="PROSITE" id="PS50089">
    <property type="entry name" value="ZF_RING_2"/>
    <property type="match status" value="1"/>
</dbReference>
<sequence length="760" mass="81427">MEVLSSPATPTEAESPDSDQSGPADFVILTSSPPTSPELPHWTSVSPPATPALNSASTPRLIRTTTTNSAATPTITSTRRLLHSPSGSLLLRSPSAPATTNRPRPAPGNGALFPFAQPDPSPRDTAIDENSGGPSVPIVSDYFRSSAALGVAPPSPRQQSQDDDFQIIIKRPRLLPPAHPTSDGQGSSSTDSAGPSTSLGDNGGRSEADADDDLTATPCIICFDPMTTAGRHRIVSLRCGHLFGRGCILQWLNPRIRPKCPGTQQRSCPQCKQPANAKHIHPIFAKRVVPADTSELEAMQAKIHEANQRCIRAESELEQVQLARDFQKSQVSDLMVRLEFLQRQNNILKSALASRPSLGPGPSITPGERLGQSPTNGEILDLTGAVLDFVGSPVISPSLKASLTETIMISRQKNACRIIAYNSFDQSLLISTQAQQLALTSISSTTSTVPTRIPSTGSSLPFGVVRISLRNTSHHEYLGIHHKAIRDIAVCPYDGQRILTTGLDRTAVVYSLATRTVVQSYPLEAPGWSCMWHPRCPHYFLVGLANGSVVLVDMRRTTPAETQVRILEPPASRTPIHSLTTITGTSDTAGDPPLLVAGGSDWVFLVPLTTDSDGNHSGGPPPNSPAFQPNLIRTPMGFSAYCAVYDPESARLLISYRNPPRKRLVHHVYQPLANPSLPDSDPPTVLPEHDTPGWKLSFVIELSSAQIALARTTLAFTSPAITTTTTIIIIIINIINTTVTIITISTSGTLFTPITLGFNP</sequence>
<evidence type="ECO:0000256" key="11">
    <source>
        <dbReference type="ARBA" id="ARBA00022763"/>
    </source>
</evidence>
<feature type="compositionally biased region" description="Low complexity" evidence="19">
    <location>
        <begin position="181"/>
        <end position="198"/>
    </location>
</feature>
<keyword evidence="12 17" id="KW-0863">Zinc-finger</keyword>
<dbReference type="CDD" id="cd16450">
    <property type="entry name" value="mRING-C3HGC3_RFWD3"/>
    <property type="match status" value="1"/>
</dbReference>
<evidence type="ECO:0000256" key="2">
    <source>
        <dbReference type="ARBA" id="ARBA00004322"/>
    </source>
</evidence>
<evidence type="ECO:0000256" key="15">
    <source>
        <dbReference type="ARBA" id="ARBA00023204"/>
    </source>
</evidence>
<dbReference type="SUPFAM" id="SSF50978">
    <property type="entry name" value="WD40 repeat-like"/>
    <property type="match status" value="1"/>
</dbReference>
<dbReference type="GO" id="GO:0016567">
    <property type="term" value="P:protein ubiquitination"/>
    <property type="evidence" value="ECO:0007669"/>
    <property type="project" value="InterPro"/>
</dbReference>
<keyword evidence="6" id="KW-0963">Cytoplasm</keyword>
<dbReference type="InterPro" id="IPR037381">
    <property type="entry name" value="RFWD3"/>
</dbReference>
<keyword evidence="10" id="KW-0677">Repeat</keyword>
<dbReference type="EC" id="2.3.2.27" evidence="5"/>
<dbReference type="STRING" id="215637.A0A4P9ZZ55"/>
<keyword evidence="18" id="KW-0175">Coiled coil</keyword>
<dbReference type="AlphaFoldDB" id="A0A4P9ZZ55"/>
<gene>
    <name evidence="21" type="ORF">BJ085DRAFT_34435</name>
</gene>
<evidence type="ECO:0000256" key="3">
    <source>
        <dbReference type="ARBA" id="ARBA00004496"/>
    </source>
</evidence>
<dbReference type="InterPro" id="IPR027370">
    <property type="entry name" value="Znf-RING_euk"/>
</dbReference>
<keyword evidence="22" id="KW-1185">Reference proteome</keyword>
<comment type="pathway">
    <text evidence="4">Protein modification; protein ubiquitination.</text>
</comment>
<keyword evidence="8" id="KW-0808">Transferase</keyword>
<keyword evidence="16" id="KW-0539">Nucleus</keyword>
<keyword evidence="15" id="KW-0234">DNA repair</keyword>
<keyword evidence="9" id="KW-0479">Metal-binding</keyword>
<evidence type="ECO:0000259" key="20">
    <source>
        <dbReference type="PROSITE" id="PS50089"/>
    </source>
</evidence>
<evidence type="ECO:0000256" key="5">
    <source>
        <dbReference type="ARBA" id="ARBA00012483"/>
    </source>
</evidence>
<dbReference type="InterPro" id="IPR013083">
    <property type="entry name" value="Znf_RING/FYVE/PHD"/>
</dbReference>
<evidence type="ECO:0000256" key="19">
    <source>
        <dbReference type="SAM" id="MobiDB-lite"/>
    </source>
</evidence>
<feature type="coiled-coil region" evidence="18">
    <location>
        <begin position="296"/>
        <end position="323"/>
    </location>
</feature>
<dbReference type="InterPro" id="IPR015943">
    <property type="entry name" value="WD40/YVTN_repeat-like_dom_sf"/>
</dbReference>
<proteinExistence type="predicted"/>
<evidence type="ECO:0000256" key="14">
    <source>
        <dbReference type="ARBA" id="ARBA00022833"/>
    </source>
</evidence>
<accession>A0A4P9ZZ55</accession>
<evidence type="ECO:0000256" key="10">
    <source>
        <dbReference type="ARBA" id="ARBA00022737"/>
    </source>
</evidence>
<dbReference type="PANTHER" id="PTHR16047:SF7">
    <property type="entry name" value="E3 UBIQUITIN-PROTEIN LIGASE RFWD3"/>
    <property type="match status" value="1"/>
</dbReference>
<dbReference type="Gene3D" id="3.30.40.10">
    <property type="entry name" value="Zinc/RING finger domain, C3HC4 (zinc finger)"/>
    <property type="match status" value="1"/>
</dbReference>
<evidence type="ECO:0000256" key="9">
    <source>
        <dbReference type="ARBA" id="ARBA00022723"/>
    </source>
</evidence>
<name>A0A4P9ZZ55_9FUNG</name>
<organism evidence="21 22">
    <name type="scientific">Dimargaris cristalligena</name>
    <dbReference type="NCBI Taxonomy" id="215637"/>
    <lineage>
        <taxon>Eukaryota</taxon>
        <taxon>Fungi</taxon>
        <taxon>Fungi incertae sedis</taxon>
        <taxon>Zoopagomycota</taxon>
        <taxon>Kickxellomycotina</taxon>
        <taxon>Dimargaritomycetes</taxon>
        <taxon>Dimargaritales</taxon>
        <taxon>Dimargaritaceae</taxon>
        <taxon>Dimargaris</taxon>
    </lineage>
</organism>
<dbReference type="SMART" id="SM00320">
    <property type="entry name" value="WD40"/>
    <property type="match status" value="2"/>
</dbReference>
<evidence type="ECO:0000256" key="7">
    <source>
        <dbReference type="ARBA" id="ARBA00022574"/>
    </source>
</evidence>
<comment type="catalytic activity">
    <reaction evidence="1">
        <text>S-ubiquitinyl-[E2 ubiquitin-conjugating enzyme]-L-cysteine + [acceptor protein]-L-lysine = [E2 ubiquitin-conjugating enzyme]-L-cysteine + N(6)-ubiquitinyl-[acceptor protein]-L-lysine.</text>
        <dbReference type="EC" id="2.3.2.27"/>
    </reaction>
</comment>
<feature type="domain" description="RING-type" evidence="20">
    <location>
        <begin position="219"/>
        <end position="272"/>
    </location>
</feature>
<feature type="compositionally biased region" description="Low complexity" evidence="19">
    <location>
        <begin position="64"/>
        <end position="103"/>
    </location>
</feature>
<dbReference type="GO" id="GO:0008270">
    <property type="term" value="F:zinc ion binding"/>
    <property type="evidence" value="ECO:0007669"/>
    <property type="project" value="UniProtKB-KW"/>
</dbReference>
<evidence type="ECO:0000256" key="4">
    <source>
        <dbReference type="ARBA" id="ARBA00004906"/>
    </source>
</evidence>
<keyword evidence="11" id="KW-0227">DNA damage</keyword>
<keyword evidence="14" id="KW-0862">Zinc</keyword>
<dbReference type="SMART" id="SM00184">
    <property type="entry name" value="RING"/>
    <property type="match status" value="1"/>
</dbReference>
<comment type="subcellular location">
    <subcellularLocation>
        <location evidence="3">Cytoplasm</location>
    </subcellularLocation>
    <subcellularLocation>
        <location evidence="2">Nucleus</location>
        <location evidence="2">PML body</location>
    </subcellularLocation>
</comment>